<name>A0A6G3XA20_9ACTN</name>
<dbReference type="InterPro" id="IPR050545">
    <property type="entry name" value="Mycobact_MmpL"/>
</dbReference>
<dbReference type="Gene3D" id="1.20.1640.10">
    <property type="entry name" value="Multidrug efflux transporter AcrB transmembrane domain"/>
    <property type="match status" value="1"/>
</dbReference>
<evidence type="ECO:0000256" key="3">
    <source>
        <dbReference type="ARBA" id="ARBA00022475"/>
    </source>
</evidence>
<keyword evidence="5 7" id="KW-1133">Transmembrane helix</keyword>
<gene>
    <name evidence="9" type="ORF">G3M58_50280</name>
</gene>
<reference evidence="9" key="1">
    <citation type="submission" date="2020-01" db="EMBL/GenBank/DDBJ databases">
        <title>Insect and environment-associated Actinomycetes.</title>
        <authorList>
            <person name="Currrie C."/>
            <person name="Chevrette M."/>
            <person name="Carlson C."/>
            <person name="Stubbendieck R."/>
            <person name="Wendt-Pienkowski E."/>
        </authorList>
    </citation>
    <scope>NUCLEOTIDE SEQUENCE</scope>
    <source>
        <strain evidence="9">SID7499</strain>
    </source>
</reference>
<evidence type="ECO:0000259" key="8">
    <source>
        <dbReference type="Pfam" id="PF03176"/>
    </source>
</evidence>
<dbReference type="SUPFAM" id="SSF82866">
    <property type="entry name" value="Multidrug efflux transporter AcrB transmembrane domain"/>
    <property type="match status" value="1"/>
</dbReference>
<feature type="transmembrane region" description="Helical" evidence="7">
    <location>
        <begin position="89"/>
        <end position="107"/>
    </location>
</feature>
<comment type="subcellular location">
    <subcellularLocation>
        <location evidence="1">Cell membrane</location>
        <topology evidence="1">Multi-pass membrane protein</topology>
    </subcellularLocation>
</comment>
<sequence length="110" mass="11360">LFLAFGSLAASLLPIATALVSVGTAYAGIVLLGHLMTVADFAPMLGMLIGLGVGIDYALFIVTRHRRGLRRGMTVDEAAENAVTTTGRAVVFAGATVCIALLGMLILRLS</sequence>
<dbReference type="PANTHER" id="PTHR33406">
    <property type="entry name" value="MEMBRANE PROTEIN MJ1562-RELATED"/>
    <property type="match status" value="1"/>
</dbReference>
<organism evidence="9">
    <name type="scientific">Streptomyces sp. SID7499</name>
    <dbReference type="NCBI Taxonomy" id="2706086"/>
    <lineage>
        <taxon>Bacteria</taxon>
        <taxon>Bacillati</taxon>
        <taxon>Actinomycetota</taxon>
        <taxon>Actinomycetes</taxon>
        <taxon>Kitasatosporales</taxon>
        <taxon>Streptomycetaceae</taxon>
        <taxon>Streptomyces</taxon>
    </lineage>
</organism>
<protein>
    <submittedName>
        <fullName evidence="9">MMPL family transporter</fullName>
    </submittedName>
</protein>
<accession>A0A6G3XA20</accession>
<evidence type="ECO:0000256" key="7">
    <source>
        <dbReference type="SAM" id="Phobius"/>
    </source>
</evidence>
<dbReference type="PANTHER" id="PTHR33406:SF11">
    <property type="entry name" value="MEMBRANE PROTEIN SCO6666-RELATED"/>
    <property type="match status" value="1"/>
</dbReference>
<keyword evidence="6 7" id="KW-0472">Membrane</keyword>
<feature type="domain" description="Membrane transport protein MMPL" evidence="8">
    <location>
        <begin position="1"/>
        <end position="109"/>
    </location>
</feature>
<comment type="caution">
    <text evidence="9">The sequence shown here is derived from an EMBL/GenBank/DDBJ whole genome shotgun (WGS) entry which is preliminary data.</text>
</comment>
<feature type="non-terminal residue" evidence="9">
    <location>
        <position position="1"/>
    </location>
</feature>
<dbReference type="Pfam" id="PF03176">
    <property type="entry name" value="MMPL"/>
    <property type="match status" value="1"/>
</dbReference>
<evidence type="ECO:0000256" key="4">
    <source>
        <dbReference type="ARBA" id="ARBA00022692"/>
    </source>
</evidence>
<evidence type="ECO:0000256" key="5">
    <source>
        <dbReference type="ARBA" id="ARBA00022989"/>
    </source>
</evidence>
<dbReference type="AlphaFoldDB" id="A0A6G3XA20"/>
<feature type="transmembrane region" description="Helical" evidence="7">
    <location>
        <begin position="42"/>
        <end position="63"/>
    </location>
</feature>
<keyword evidence="3" id="KW-1003">Cell membrane</keyword>
<dbReference type="EMBL" id="JAAGMN010005211">
    <property type="protein sequence ID" value="NEE14645.1"/>
    <property type="molecule type" value="Genomic_DNA"/>
</dbReference>
<proteinExistence type="inferred from homology"/>
<evidence type="ECO:0000313" key="9">
    <source>
        <dbReference type="EMBL" id="NEE14645.1"/>
    </source>
</evidence>
<keyword evidence="4 7" id="KW-0812">Transmembrane</keyword>
<evidence type="ECO:0000256" key="2">
    <source>
        <dbReference type="ARBA" id="ARBA00010157"/>
    </source>
</evidence>
<dbReference type="GO" id="GO:0005886">
    <property type="term" value="C:plasma membrane"/>
    <property type="evidence" value="ECO:0007669"/>
    <property type="project" value="UniProtKB-SubCell"/>
</dbReference>
<feature type="non-terminal residue" evidence="9">
    <location>
        <position position="110"/>
    </location>
</feature>
<dbReference type="InterPro" id="IPR004869">
    <property type="entry name" value="MMPL_dom"/>
</dbReference>
<evidence type="ECO:0000256" key="6">
    <source>
        <dbReference type="ARBA" id="ARBA00023136"/>
    </source>
</evidence>
<comment type="similarity">
    <text evidence="2">Belongs to the resistance-nodulation-cell division (RND) (TC 2.A.6) family. MmpL subfamily.</text>
</comment>
<evidence type="ECO:0000256" key="1">
    <source>
        <dbReference type="ARBA" id="ARBA00004651"/>
    </source>
</evidence>